<evidence type="ECO:0000256" key="3">
    <source>
        <dbReference type="ARBA" id="ARBA00022536"/>
    </source>
</evidence>
<evidence type="ECO:0000256" key="1">
    <source>
        <dbReference type="ARBA" id="ARBA00004251"/>
    </source>
</evidence>
<proteinExistence type="predicted"/>
<evidence type="ECO:0000256" key="8">
    <source>
        <dbReference type="ARBA" id="ARBA00023157"/>
    </source>
</evidence>
<dbReference type="Gene3D" id="2.120.10.30">
    <property type="entry name" value="TolB, C-terminal domain"/>
    <property type="match status" value="1"/>
</dbReference>
<dbReference type="Proteomes" id="UP001231518">
    <property type="component" value="Chromosome 26"/>
</dbReference>
<keyword evidence="14" id="KW-1185">Reference proteome</keyword>
<dbReference type="SMART" id="SM00135">
    <property type="entry name" value="LY"/>
    <property type="match status" value="3"/>
</dbReference>
<keyword evidence="2" id="KW-1003">Cell membrane</keyword>
<dbReference type="InterPro" id="IPR000033">
    <property type="entry name" value="LDLR_classB_rpt"/>
</dbReference>
<evidence type="ECO:0000256" key="2">
    <source>
        <dbReference type="ARBA" id="ARBA00022475"/>
    </source>
</evidence>
<evidence type="ECO:0000256" key="11">
    <source>
        <dbReference type="SAM" id="SignalP"/>
    </source>
</evidence>
<keyword evidence="5" id="KW-0677">Repeat</keyword>
<name>A0AAD8DL71_MYTSE</name>
<evidence type="ECO:0000256" key="7">
    <source>
        <dbReference type="ARBA" id="ARBA00023136"/>
    </source>
</evidence>
<accession>A0AAD8DL71</accession>
<evidence type="ECO:0000313" key="14">
    <source>
        <dbReference type="Proteomes" id="UP001231518"/>
    </source>
</evidence>
<dbReference type="AlphaFoldDB" id="A0AAD8DL71"/>
<evidence type="ECO:0000259" key="12">
    <source>
        <dbReference type="Pfam" id="PF16472"/>
    </source>
</evidence>
<dbReference type="InterPro" id="IPR050778">
    <property type="entry name" value="Cueball_EGF_LRP_Nidogen"/>
</dbReference>
<dbReference type="Pfam" id="PF16472">
    <property type="entry name" value="DUF5050"/>
    <property type="match status" value="1"/>
</dbReference>
<keyword evidence="7" id="KW-0472">Membrane</keyword>
<feature type="signal peptide" evidence="11">
    <location>
        <begin position="1"/>
        <end position="19"/>
    </location>
</feature>
<keyword evidence="6" id="KW-0221">Differentiation</keyword>
<gene>
    <name evidence="13" type="ORF">PYW07_010726</name>
</gene>
<evidence type="ECO:0000256" key="6">
    <source>
        <dbReference type="ARBA" id="ARBA00022782"/>
    </source>
</evidence>
<comment type="caution">
    <text evidence="13">The sequence shown here is derived from an EMBL/GenBank/DDBJ whole genome shotgun (WGS) entry which is preliminary data.</text>
</comment>
<organism evidence="13 14">
    <name type="scientific">Mythimna separata</name>
    <name type="common">Oriental armyworm</name>
    <name type="synonym">Pseudaletia separata</name>
    <dbReference type="NCBI Taxonomy" id="271217"/>
    <lineage>
        <taxon>Eukaryota</taxon>
        <taxon>Metazoa</taxon>
        <taxon>Ecdysozoa</taxon>
        <taxon>Arthropoda</taxon>
        <taxon>Hexapoda</taxon>
        <taxon>Insecta</taxon>
        <taxon>Pterygota</taxon>
        <taxon>Neoptera</taxon>
        <taxon>Endopterygota</taxon>
        <taxon>Lepidoptera</taxon>
        <taxon>Glossata</taxon>
        <taxon>Ditrysia</taxon>
        <taxon>Noctuoidea</taxon>
        <taxon>Noctuidae</taxon>
        <taxon>Noctuinae</taxon>
        <taxon>Hadenini</taxon>
        <taxon>Mythimna</taxon>
    </lineage>
</organism>
<protein>
    <recommendedName>
        <fullName evidence="12">Prolow-density lipoprotein receptor-related protein 1-like beta-propeller domain-containing protein</fullName>
    </recommendedName>
</protein>
<dbReference type="GO" id="GO:0017147">
    <property type="term" value="F:Wnt-protein binding"/>
    <property type="evidence" value="ECO:0007669"/>
    <property type="project" value="TreeGrafter"/>
</dbReference>
<reference evidence="13" key="1">
    <citation type="submission" date="2023-03" db="EMBL/GenBank/DDBJ databases">
        <title>Chromosome-level genomes of two armyworms, Mythimna separata and Mythimna loreyi, provide insights into the biosynthesis and reception of sex pheromones.</title>
        <authorList>
            <person name="Zhao H."/>
        </authorList>
    </citation>
    <scope>NUCLEOTIDE SEQUENCE</scope>
    <source>
        <strain evidence="13">BeijingLab</strain>
        <tissue evidence="13">Pupa</tissue>
    </source>
</reference>
<feature type="repeat" description="LDL-receptor class B" evidence="10">
    <location>
        <begin position="154"/>
        <end position="194"/>
    </location>
</feature>
<dbReference type="GO" id="GO:0060070">
    <property type="term" value="P:canonical Wnt signaling pathway"/>
    <property type="evidence" value="ECO:0007669"/>
    <property type="project" value="TreeGrafter"/>
</dbReference>
<feature type="chain" id="PRO_5042220952" description="Prolow-density lipoprotein receptor-related protein 1-like beta-propeller domain-containing protein" evidence="11">
    <location>
        <begin position="20"/>
        <end position="325"/>
    </location>
</feature>
<evidence type="ECO:0000256" key="5">
    <source>
        <dbReference type="ARBA" id="ARBA00022737"/>
    </source>
</evidence>
<dbReference type="GO" id="GO:0005886">
    <property type="term" value="C:plasma membrane"/>
    <property type="evidence" value="ECO:0007669"/>
    <property type="project" value="UniProtKB-SubCell"/>
</dbReference>
<feature type="domain" description="Prolow-density lipoprotein receptor-related protein 1-like beta-propeller" evidence="12">
    <location>
        <begin position="150"/>
        <end position="252"/>
    </location>
</feature>
<dbReference type="SUPFAM" id="SSF63825">
    <property type="entry name" value="YWTD domain"/>
    <property type="match status" value="1"/>
</dbReference>
<keyword evidence="3" id="KW-0245">EGF-like domain</keyword>
<keyword evidence="9" id="KW-0325">Glycoprotein</keyword>
<dbReference type="PROSITE" id="PS51120">
    <property type="entry name" value="LDLRB"/>
    <property type="match status" value="1"/>
</dbReference>
<sequence length="325" mass="37397">MYNLCILVSLALFIGLVHSFDWDIVVGKSRELEFYYNGALTHTEEIRSANQIHTISYDPVNYRVLMVDYTYPNVSISSFDLTTRKIQPLLMRDANGYYNARVVFEPVTQLFFRKNDPYIYSSKLSPASSDIVDETLLVKLDHVCLDIAVDSCGGYIYWITHHTIERARLNGSGREVLIEDKVYDRRSLTVDQQTQKIYWTEKVHESTNSMIFIKSANLDGKNITILYTVGNDIYATSLAVTKDFIYWQQFTDMGIFQLPKSPSQKKPRKLISTYISTCVYCRRVATNYRIEEQIQGIQNCEGAQAAKTSTITNHRTFCKNLSLVL</sequence>
<keyword evidence="4 11" id="KW-0732">Signal</keyword>
<comment type="subcellular location">
    <subcellularLocation>
        <location evidence="1">Cell membrane</location>
        <topology evidence="1">Single-pass type I membrane protein</topology>
    </subcellularLocation>
</comment>
<dbReference type="GO" id="GO:0030154">
    <property type="term" value="P:cell differentiation"/>
    <property type="evidence" value="ECO:0007669"/>
    <property type="project" value="UniProtKB-KW"/>
</dbReference>
<evidence type="ECO:0000256" key="4">
    <source>
        <dbReference type="ARBA" id="ARBA00022729"/>
    </source>
</evidence>
<dbReference type="PANTHER" id="PTHR46513:SF42">
    <property type="entry name" value="PROTEIN CUEBALL"/>
    <property type="match status" value="1"/>
</dbReference>
<dbReference type="EMBL" id="JARGEI010000029">
    <property type="protein sequence ID" value="KAJ8705949.1"/>
    <property type="molecule type" value="Genomic_DNA"/>
</dbReference>
<keyword evidence="8" id="KW-1015">Disulfide bond</keyword>
<evidence type="ECO:0000313" key="13">
    <source>
        <dbReference type="EMBL" id="KAJ8705949.1"/>
    </source>
</evidence>
<dbReference type="InterPro" id="IPR032485">
    <property type="entry name" value="LRP1-like_beta_prop"/>
</dbReference>
<evidence type="ECO:0000256" key="9">
    <source>
        <dbReference type="ARBA" id="ARBA00023180"/>
    </source>
</evidence>
<dbReference type="GO" id="GO:0042813">
    <property type="term" value="F:Wnt receptor activity"/>
    <property type="evidence" value="ECO:0007669"/>
    <property type="project" value="TreeGrafter"/>
</dbReference>
<evidence type="ECO:0000256" key="10">
    <source>
        <dbReference type="PROSITE-ProRule" id="PRU00461"/>
    </source>
</evidence>
<dbReference type="InterPro" id="IPR011042">
    <property type="entry name" value="6-blade_b-propeller_TolB-like"/>
</dbReference>
<dbReference type="PANTHER" id="PTHR46513">
    <property type="entry name" value="VITELLOGENIN RECEPTOR-LIKE PROTEIN-RELATED-RELATED"/>
    <property type="match status" value="1"/>
</dbReference>